<dbReference type="GO" id="GO:0016301">
    <property type="term" value="F:kinase activity"/>
    <property type="evidence" value="ECO:0007669"/>
    <property type="project" value="UniProtKB-KW"/>
</dbReference>
<dbReference type="EMBL" id="JASDAP010000003">
    <property type="protein sequence ID" value="KAK1905920.1"/>
    <property type="molecule type" value="Genomic_DNA"/>
</dbReference>
<proteinExistence type="predicted"/>
<gene>
    <name evidence="2" type="ORF">KUDE01_012412</name>
    <name evidence="3" type="ORF">KUDE01_013098</name>
</gene>
<evidence type="ECO:0000313" key="3">
    <source>
        <dbReference type="EMBL" id="KAK1905920.1"/>
    </source>
</evidence>
<sequence length="64" mass="6962">RKLCQGRYLMGAQSLGTGRRFEPEFSAEPPAAGVSERSAAGREHGNQRGGRKTTRHQITVTAVH</sequence>
<dbReference type="Proteomes" id="UP001228049">
    <property type="component" value="Unassembled WGS sequence"/>
</dbReference>
<keyword evidence="4" id="KW-1185">Reference proteome</keyword>
<reference evidence="3" key="1">
    <citation type="submission" date="2023-04" db="EMBL/GenBank/DDBJ databases">
        <title>Chromosome-level genome of Chaenocephalus aceratus.</title>
        <authorList>
            <person name="Park H."/>
        </authorList>
    </citation>
    <scope>NUCLEOTIDE SEQUENCE</scope>
    <source>
        <strain evidence="3">DE</strain>
        <tissue evidence="3">Muscle</tissue>
    </source>
</reference>
<feature type="non-terminal residue" evidence="3">
    <location>
        <position position="64"/>
    </location>
</feature>
<dbReference type="EMBL" id="JASDAP010000003">
    <property type="protein sequence ID" value="KAK1905229.1"/>
    <property type="molecule type" value="Genomic_DNA"/>
</dbReference>
<organism evidence="3 4">
    <name type="scientific">Dissostichus eleginoides</name>
    <name type="common">Patagonian toothfish</name>
    <name type="synonym">Dissostichus amissus</name>
    <dbReference type="NCBI Taxonomy" id="100907"/>
    <lineage>
        <taxon>Eukaryota</taxon>
        <taxon>Metazoa</taxon>
        <taxon>Chordata</taxon>
        <taxon>Craniata</taxon>
        <taxon>Vertebrata</taxon>
        <taxon>Euteleostomi</taxon>
        <taxon>Actinopterygii</taxon>
        <taxon>Neopterygii</taxon>
        <taxon>Teleostei</taxon>
        <taxon>Neoteleostei</taxon>
        <taxon>Acanthomorphata</taxon>
        <taxon>Eupercaria</taxon>
        <taxon>Perciformes</taxon>
        <taxon>Notothenioidei</taxon>
        <taxon>Nototheniidae</taxon>
        <taxon>Dissostichus</taxon>
    </lineage>
</organism>
<feature type="non-terminal residue" evidence="3">
    <location>
        <position position="1"/>
    </location>
</feature>
<keyword evidence="3" id="KW-0418">Kinase</keyword>
<name>A0AAD9CNS5_DISEL</name>
<feature type="region of interest" description="Disordered" evidence="1">
    <location>
        <begin position="20"/>
        <end position="64"/>
    </location>
</feature>
<evidence type="ECO:0000313" key="2">
    <source>
        <dbReference type="EMBL" id="KAK1905229.1"/>
    </source>
</evidence>
<accession>A0AAD9CNS5</accession>
<keyword evidence="3" id="KW-0808">Transferase</keyword>
<dbReference type="AlphaFoldDB" id="A0AAD9CNS5"/>
<evidence type="ECO:0000256" key="1">
    <source>
        <dbReference type="SAM" id="MobiDB-lite"/>
    </source>
</evidence>
<evidence type="ECO:0000313" key="4">
    <source>
        <dbReference type="Proteomes" id="UP001228049"/>
    </source>
</evidence>
<protein>
    <submittedName>
        <fullName evidence="3">Thymidine kinase</fullName>
    </submittedName>
</protein>
<comment type="caution">
    <text evidence="3">The sequence shown here is derived from an EMBL/GenBank/DDBJ whole genome shotgun (WGS) entry which is preliminary data.</text>
</comment>